<sequence length="86" mass="9925">MPKYDANWWQMKYNDPCTIALQTDNELMAIHNPYVAQLVEMGYDEADCQMVANAGVDASYPREIHGRIYNTEEEYKEALSDFLNGL</sequence>
<dbReference type="RefSeq" id="YP_009325056.1">
    <property type="nucleotide sequence ID" value="NC_031944.1"/>
</dbReference>
<proteinExistence type="predicted"/>
<keyword evidence="2" id="KW-1185">Reference proteome</keyword>
<organism evidence="1 2">
    <name type="scientific">Synechococcus phage S-WAM1</name>
    <dbReference type="NCBI Taxonomy" id="1815521"/>
    <lineage>
        <taxon>Viruses</taxon>
        <taxon>Duplodnaviria</taxon>
        <taxon>Heunggongvirae</taxon>
        <taxon>Uroviricota</taxon>
        <taxon>Caudoviricetes</taxon>
        <taxon>Pantevenvirales</taxon>
        <taxon>Kyanoviridae</taxon>
        <taxon>Sokavirus</taxon>
        <taxon>Sokavirus swam1</taxon>
    </lineage>
</organism>
<evidence type="ECO:0000313" key="2">
    <source>
        <dbReference type="Proteomes" id="UP000204364"/>
    </source>
</evidence>
<gene>
    <name evidence="1" type="ORF">P090810_067</name>
</gene>
<dbReference type="Proteomes" id="UP000204364">
    <property type="component" value="Segment"/>
</dbReference>
<reference evidence="1 2" key="1">
    <citation type="journal article" date="2016" name="Virology">
        <title>The genomic content and context of auxiliary metabolic genes in marine cyanomyoviruses.</title>
        <authorList>
            <person name="Crummett L.T."/>
            <person name="Puxty R.J."/>
            <person name="Weihe C."/>
            <person name="Marston M.F."/>
            <person name="Martiny J.B."/>
        </authorList>
    </citation>
    <scope>NUCLEOTIDE SEQUENCE [LARGE SCALE GENOMIC DNA]</scope>
    <source>
        <strain evidence="1">0810PA09</strain>
    </source>
</reference>
<dbReference type="OrthoDB" id="22068at10239"/>
<dbReference type="GeneID" id="30310020"/>
<dbReference type="EMBL" id="KU686210">
    <property type="protein sequence ID" value="AOV61540.1"/>
    <property type="molecule type" value="Genomic_DNA"/>
</dbReference>
<protein>
    <submittedName>
        <fullName evidence="1">Uncharacterized protein</fullName>
    </submittedName>
</protein>
<name>A0A1D8KS90_9CAUD</name>
<evidence type="ECO:0000313" key="1">
    <source>
        <dbReference type="EMBL" id="AOV61540.1"/>
    </source>
</evidence>
<dbReference type="KEGG" id="vg:30310020"/>
<accession>A0A1D8KS90</accession>